<dbReference type="AlphaFoldDB" id="A0A517QEI4"/>
<name>A0A517QEI4_9PLAN</name>
<organism evidence="1 2">
    <name type="scientific">Gimesia panareensis</name>
    <dbReference type="NCBI Taxonomy" id="2527978"/>
    <lineage>
        <taxon>Bacteria</taxon>
        <taxon>Pseudomonadati</taxon>
        <taxon>Planctomycetota</taxon>
        <taxon>Planctomycetia</taxon>
        <taxon>Planctomycetales</taxon>
        <taxon>Planctomycetaceae</taxon>
        <taxon>Gimesia</taxon>
    </lineage>
</organism>
<reference evidence="1 2" key="1">
    <citation type="submission" date="2019-03" db="EMBL/GenBank/DDBJ databases">
        <title>Deep-cultivation of Planctomycetes and their phenomic and genomic characterization uncovers novel biology.</title>
        <authorList>
            <person name="Wiegand S."/>
            <person name="Jogler M."/>
            <person name="Boedeker C."/>
            <person name="Pinto D."/>
            <person name="Vollmers J."/>
            <person name="Rivas-Marin E."/>
            <person name="Kohn T."/>
            <person name="Peeters S.H."/>
            <person name="Heuer A."/>
            <person name="Rast P."/>
            <person name="Oberbeckmann S."/>
            <person name="Bunk B."/>
            <person name="Jeske O."/>
            <person name="Meyerdierks A."/>
            <person name="Storesund J.E."/>
            <person name="Kallscheuer N."/>
            <person name="Luecker S."/>
            <person name="Lage O.M."/>
            <person name="Pohl T."/>
            <person name="Merkel B.J."/>
            <person name="Hornburger P."/>
            <person name="Mueller R.-W."/>
            <person name="Bruemmer F."/>
            <person name="Labrenz M."/>
            <person name="Spormann A.M."/>
            <person name="Op den Camp H."/>
            <person name="Overmann J."/>
            <person name="Amann R."/>
            <person name="Jetten M.S.M."/>
            <person name="Mascher T."/>
            <person name="Medema M.H."/>
            <person name="Devos D.P."/>
            <person name="Kaster A.-K."/>
            <person name="Ovreas L."/>
            <person name="Rohde M."/>
            <person name="Galperin M.Y."/>
            <person name="Jogler C."/>
        </authorList>
    </citation>
    <scope>NUCLEOTIDE SEQUENCE [LARGE SCALE GENOMIC DNA]</scope>
    <source>
        <strain evidence="1 2">Enr10</strain>
    </source>
</reference>
<keyword evidence="2" id="KW-1185">Reference proteome</keyword>
<dbReference type="EMBL" id="CP037421">
    <property type="protein sequence ID" value="QDT30014.1"/>
    <property type="molecule type" value="Genomic_DNA"/>
</dbReference>
<accession>A0A518AEE4</accession>
<protein>
    <submittedName>
        <fullName evidence="1">Uncharacterized protein</fullName>
    </submittedName>
</protein>
<proteinExistence type="predicted"/>
<dbReference type="Gene3D" id="1.20.5.780">
    <property type="entry name" value="Single helix bin"/>
    <property type="match status" value="1"/>
</dbReference>
<gene>
    <name evidence="1" type="ORF">Enr10x_53730</name>
</gene>
<evidence type="ECO:0000313" key="1">
    <source>
        <dbReference type="EMBL" id="QDT30014.1"/>
    </source>
</evidence>
<accession>A0A517QEI4</accession>
<sequence>MINDTDNSKRQIKFHITADEHRIIRLAAALGDTSMAEFCRDVVLRESQDVTKNIKLPRSKSNVGKNPH</sequence>
<evidence type="ECO:0000313" key="2">
    <source>
        <dbReference type="Proteomes" id="UP000315647"/>
    </source>
</evidence>
<dbReference type="Proteomes" id="UP000315647">
    <property type="component" value="Chromosome"/>
</dbReference>